<name>A0ABT5UHV1_9GAMM</name>
<feature type="transmembrane region" description="Helical" evidence="2">
    <location>
        <begin position="390"/>
        <end position="417"/>
    </location>
</feature>
<keyword evidence="4" id="KW-1185">Reference proteome</keyword>
<dbReference type="RefSeq" id="WP_274692098.1">
    <property type="nucleotide sequence ID" value="NZ_JAPMOU010000086.1"/>
</dbReference>
<evidence type="ECO:0000313" key="3">
    <source>
        <dbReference type="EMBL" id="MDE1465795.1"/>
    </source>
</evidence>
<feature type="region of interest" description="Disordered" evidence="1">
    <location>
        <begin position="59"/>
        <end position="88"/>
    </location>
</feature>
<reference evidence="3 4" key="1">
    <citation type="submission" date="2022-11" db="EMBL/GenBank/DDBJ databases">
        <title>Spartinivicinus poritis sp. nov., isolated from scleractinian coral Porites lutea.</title>
        <authorList>
            <person name="Zhang G."/>
            <person name="Cai L."/>
            <person name="Wei Q."/>
        </authorList>
    </citation>
    <scope>NUCLEOTIDE SEQUENCE [LARGE SCALE GENOMIC DNA]</scope>
    <source>
        <strain evidence="3 4">A2-2</strain>
    </source>
</reference>
<dbReference type="EMBL" id="JAPMOU010000086">
    <property type="protein sequence ID" value="MDE1465795.1"/>
    <property type="molecule type" value="Genomic_DNA"/>
</dbReference>
<feature type="transmembrane region" description="Helical" evidence="2">
    <location>
        <begin position="429"/>
        <end position="450"/>
    </location>
</feature>
<gene>
    <name evidence="3" type="ORF">ORQ98_27905</name>
</gene>
<keyword evidence="2" id="KW-0472">Membrane</keyword>
<feature type="compositionally biased region" description="Low complexity" evidence="1">
    <location>
        <begin position="59"/>
        <end position="75"/>
    </location>
</feature>
<accession>A0ABT5UHV1</accession>
<keyword evidence="2" id="KW-0812">Transmembrane</keyword>
<evidence type="ECO:0000256" key="1">
    <source>
        <dbReference type="SAM" id="MobiDB-lite"/>
    </source>
</evidence>
<evidence type="ECO:0000256" key="2">
    <source>
        <dbReference type="SAM" id="Phobius"/>
    </source>
</evidence>
<proteinExistence type="predicted"/>
<comment type="caution">
    <text evidence="3">The sequence shown here is derived from an EMBL/GenBank/DDBJ whole genome shotgun (WGS) entry which is preliminary data.</text>
</comment>
<dbReference type="Proteomes" id="UP001528823">
    <property type="component" value="Unassembled WGS sequence"/>
</dbReference>
<keyword evidence="2" id="KW-1133">Transmembrane helix</keyword>
<evidence type="ECO:0008006" key="5">
    <source>
        <dbReference type="Google" id="ProtNLM"/>
    </source>
</evidence>
<sequence>MANKLNIAIGAYIDKSLAKSFKKSESAASKLGKAYRETNKKLAAVRQVDQYRQRLARLRQQQQQAGGSNQQLANAIRRTEQSLSRASRTAQRYGVDLNNLARTQRRLQRTARFQGLQQAGMQRLGQLKTAGKWAAGGLAGAAGGLLAMVKSTADRGDPIAKHAAKLGFSVEGLQEYQYAAERSGVSTAQFNTASQRMVRRVSEAAAGLGKTGKALKELGLDAKWLNSLKPEEQFEHISEAMKHIPNKADRVRLAMKLFDTEGVGLVNMLNGGKAGLEALRKDARATGNIISKEDAKNAEDFQDAFLDFKQITGSVSKSVGAKFMPLVTKLMIKFKAFHEKYGARFNLLLIQIADSLVSVGRFMWNLGKTVFTVASKISHFIEETIGWKNIAAVVAALVGVKLVGAVLAAGTAIMALIPAIKAVGLAMMANPVGLIIKAIAIGATLIITNWSTVSTFLGDTFDAIANACSSAFETIKNYFFNFTPLGYIISNWDGIVGFFSNLWDSIGKTFDGGVTGIAKSFLSYSPLGLMMKIWQPAIDWLRSKFQWINKAIEKLKGIKRWFTGDDEEEKKTVAGKINQRMQQRRAQIQETQAVNAKQIEKRLQQINQQKNMNVTTHLNAPITINAAPGMSAEEVTQQVRDALEEREQEAEARQRSVLYDMDMATL</sequence>
<evidence type="ECO:0000313" key="4">
    <source>
        <dbReference type="Proteomes" id="UP001528823"/>
    </source>
</evidence>
<protein>
    <recommendedName>
        <fullName evidence="5">Phage tail tape measure protein</fullName>
    </recommendedName>
</protein>
<organism evidence="3 4">
    <name type="scientific">Spartinivicinus poritis</name>
    <dbReference type="NCBI Taxonomy" id="2994640"/>
    <lineage>
        <taxon>Bacteria</taxon>
        <taxon>Pseudomonadati</taxon>
        <taxon>Pseudomonadota</taxon>
        <taxon>Gammaproteobacteria</taxon>
        <taxon>Oceanospirillales</taxon>
        <taxon>Zooshikellaceae</taxon>
        <taxon>Spartinivicinus</taxon>
    </lineage>
</organism>